<keyword evidence="6" id="KW-0406">Ion transport</keyword>
<evidence type="ECO:0000256" key="7">
    <source>
        <dbReference type="ARBA" id="ARBA00023136"/>
    </source>
</evidence>
<reference evidence="10" key="1">
    <citation type="submission" date="2019-05" db="EMBL/GenBank/DDBJ databases">
        <authorList>
            <consortium name="Pathogen Informatics"/>
        </authorList>
    </citation>
    <scope>NUCLEOTIDE SEQUENCE [LARGE SCALE GENOMIC DNA]</scope>
    <source>
        <strain evidence="10">NCTC12965</strain>
    </source>
</reference>
<evidence type="ECO:0000313" key="10">
    <source>
        <dbReference type="EMBL" id="VTR47708.1"/>
    </source>
</evidence>
<feature type="transmembrane region" description="Helical" evidence="8">
    <location>
        <begin position="44"/>
        <end position="69"/>
    </location>
</feature>
<feature type="transmembrane region" description="Helical" evidence="8">
    <location>
        <begin position="133"/>
        <end position="152"/>
    </location>
</feature>
<evidence type="ECO:0000256" key="8">
    <source>
        <dbReference type="SAM" id="Phobius"/>
    </source>
</evidence>
<keyword evidence="3" id="KW-0050">Antiport</keyword>
<keyword evidence="5 8" id="KW-1133">Transmembrane helix</keyword>
<evidence type="ECO:0000256" key="6">
    <source>
        <dbReference type="ARBA" id="ARBA00023065"/>
    </source>
</evidence>
<feature type="transmembrane region" description="Helical" evidence="8">
    <location>
        <begin position="158"/>
        <end position="183"/>
    </location>
</feature>
<organism evidence="10">
    <name type="scientific">Serratia fonticola</name>
    <dbReference type="NCBI Taxonomy" id="47917"/>
    <lineage>
        <taxon>Bacteria</taxon>
        <taxon>Pseudomonadati</taxon>
        <taxon>Pseudomonadota</taxon>
        <taxon>Gammaproteobacteria</taxon>
        <taxon>Enterobacterales</taxon>
        <taxon>Yersiniaceae</taxon>
        <taxon>Serratia</taxon>
    </lineage>
</organism>
<proteinExistence type="predicted"/>
<feature type="transmembrane region" description="Helical" evidence="8">
    <location>
        <begin position="21"/>
        <end position="38"/>
    </location>
</feature>
<dbReference type="AlphaFoldDB" id="A0A4V6KSQ2"/>
<sequence length="332" mass="36396">MAKGLNERVSATLEIESGSNDPMAVFLTITLIAMISAGETSLSWMFIVHLLQQFGMGIVLGLGGGWLLITLINHIKLAEGLYPLLAVSGGILILCPDYRSGMAVAFWRSICAALLLGNRPIRNYHGIVQTFDGLAWLSQIGMFLVLGLLLNPHDLLPIAIPALLLSLWMILFARPISVFIGLLPFRNFNLRERMFISWVGLRGAVPVILAVFPMMAGLPNANLFFNVAFFVVLVSLLLQGTSLSFAAKKAKVVVPPALAPISRVGLDVHQEKPMGAVCLSAKRRELVRWRGAARTQDAAGNAHCRAVPWERTVTPERQHPLAGGRYPMRYWP</sequence>
<evidence type="ECO:0000256" key="3">
    <source>
        <dbReference type="ARBA" id="ARBA00022449"/>
    </source>
</evidence>
<evidence type="ECO:0000256" key="5">
    <source>
        <dbReference type="ARBA" id="ARBA00022989"/>
    </source>
</evidence>
<dbReference type="GO" id="GO:0015297">
    <property type="term" value="F:antiporter activity"/>
    <property type="evidence" value="ECO:0007669"/>
    <property type="project" value="UniProtKB-KW"/>
</dbReference>
<feature type="transmembrane region" description="Helical" evidence="8">
    <location>
        <begin position="223"/>
        <end position="246"/>
    </location>
</feature>
<dbReference type="GO" id="GO:1902600">
    <property type="term" value="P:proton transmembrane transport"/>
    <property type="evidence" value="ECO:0007669"/>
    <property type="project" value="InterPro"/>
</dbReference>
<name>A0A4V6KSQ2_SERFO</name>
<dbReference type="GO" id="GO:0005886">
    <property type="term" value="C:plasma membrane"/>
    <property type="evidence" value="ECO:0007669"/>
    <property type="project" value="UniProtKB-SubCell"/>
</dbReference>
<dbReference type="PANTHER" id="PTHR32507">
    <property type="entry name" value="NA(+)/H(+) ANTIPORTER 1"/>
    <property type="match status" value="1"/>
</dbReference>
<feature type="transmembrane region" description="Helical" evidence="8">
    <location>
        <begin position="195"/>
        <end position="217"/>
    </location>
</feature>
<keyword evidence="2" id="KW-0813">Transport</keyword>
<evidence type="ECO:0000256" key="4">
    <source>
        <dbReference type="ARBA" id="ARBA00022692"/>
    </source>
</evidence>
<dbReference type="PANTHER" id="PTHR32507:SF7">
    <property type="entry name" value="K(+)_H(+) ANTIPORTER NHAP2"/>
    <property type="match status" value="1"/>
</dbReference>
<evidence type="ECO:0000256" key="1">
    <source>
        <dbReference type="ARBA" id="ARBA00004651"/>
    </source>
</evidence>
<dbReference type="NCBIfam" id="NF003715">
    <property type="entry name" value="PRK05326.1-2"/>
    <property type="match status" value="1"/>
</dbReference>
<protein>
    <submittedName>
        <fullName evidence="10">Potassium/proton antiporter</fullName>
    </submittedName>
</protein>
<keyword evidence="7 8" id="KW-0472">Membrane</keyword>
<evidence type="ECO:0000259" key="9">
    <source>
        <dbReference type="Pfam" id="PF00999"/>
    </source>
</evidence>
<comment type="subcellular location">
    <subcellularLocation>
        <location evidence="1">Cell membrane</location>
        <topology evidence="1">Multi-pass membrane protein</topology>
    </subcellularLocation>
</comment>
<feature type="domain" description="Cation/H+ exchanger transmembrane" evidence="9">
    <location>
        <begin position="3"/>
        <end position="248"/>
    </location>
</feature>
<dbReference type="EMBL" id="CABEEZ010000117">
    <property type="protein sequence ID" value="VTR47708.1"/>
    <property type="molecule type" value="Genomic_DNA"/>
</dbReference>
<feature type="transmembrane region" description="Helical" evidence="8">
    <location>
        <begin position="105"/>
        <end position="121"/>
    </location>
</feature>
<dbReference type="InterPro" id="IPR006153">
    <property type="entry name" value="Cation/H_exchanger_TM"/>
</dbReference>
<dbReference type="Pfam" id="PF00999">
    <property type="entry name" value="Na_H_Exchanger"/>
    <property type="match status" value="1"/>
</dbReference>
<keyword evidence="4 8" id="KW-0812">Transmembrane</keyword>
<evidence type="ECO:0000256" key="2">
    <source>
        <dbReference type="ARBA" id="ARBA00022448"/>
    </source>
</evidence>
<gene>
    <name evidence="10" type="ORF">NCTC12965_05555</name>
</gene>
<accession>A0A4V6KSQ2</accession>
<feature type="transmembrane region" description="Helical" evidence="8">
    <location>
        <begin position="81"/>
        <end position="99"/>
    </location>
</feature>